<sequence>MVSTKKTFVSPCNQPVRFYKFVALTFLIVTIVLLGSIIFMSSKRAQITIITKAESVEVNTTVDIDPSQTDAIVSGFVTSTFVELTKVYSPQGNKTEEDLATGEVTLINDSNLPQILVIKTRLLSQAGILFHLKEGVVVPANGQIKAQVYADQKGESGNITTSTFTIPGLNETKQKIIYAKSATPMTGGIKTIGIFGQEDLTKAEQSLLIDLKKQGSDSLSQNNSEQKGLFDIVQYTFEHDGTLGEETSSFNLSGKATVIGVFYDDVKLKKYAQDMLEKHIVDNSEVLQSANEEPTVVLSQYNFQAGTAKLTVTNSGLVDLDPNSRELQKIMFFGKTEDEVRRYVMALDHVSSIEMNFHPAWNREVPNVASRVDIILRQIQ</sequence>
<gene>
    <name evidence="2" type="ORF">AUJ23_02950</name>
</gene>
<dbReference type="EMBL" id="MNVC01000033">
    <property type="protein sequence ID" value="OIO18814.1"/>
    <property type="molecule type" value="Genomic_DNA"/>
</dbReference>
<name>A0A1J4U8D9_9BACT</name>
<evidence type="ECO:0000313" key="2">
    <source>
        <dbReference type="EMBL" id="OIO18814.1"/>
    </source>
</evidence>
<keyword evidence="1" id="KW-1133">Transmembrane helix</keyword>
<evidence type="ECO:0000313" key="3">
    <source>
        <dbReference type="Proteomes" id="UP000181941"/>
    </source>
</evidence>
<organism evidence="2 3">
    <name type="scientific">Candidatus Magasanikbacteria bacterium CG1_02_32_51</name>
    <dbReference type="NCBI Taxonomy" id="1805238"/>
    <lineage>
        <taxon>Bacteria</taxon>
        <taxon>Candidatus Magasanikiibacteriota</taxon>
    </lineage>
</organism>
<evidence type="ECO:0008006" key="4">
    <source>
        <dbReference type="Google" id="ProtNLM"/>
    </source>
</evidence>
<accession>A0A1J4U8D9</accession>
<reference evidence="2 3" key="1">
    <citation type="journal article" date="2016" name="Environ. Microbiol.">
        <title>Genomic resolution of a cold subsurface aquifer community provides metabolic insights for novel microbes adapted to high CO concentrations.</title>
        <authorList>
            <person name="Probst A.J."/>
            <person name="Castelle C.J."/>
            <person name="Singh A."/>
            <person name="Brown C.T."/>
            <person name="Anantharaman K."/>
            <person name="Sharon I."/>
            <person name="Hug L.A."/>
            <person name="Burstein D."/>
            <person name="Emerson J.B."/>
            <person name="Thomas B.C."/>
            <person name="Banfield J.F."/>
        </authorList>
    </citation>
    <scope>NUCLEOTIDE SEQUENCE [LARGE SCALE GENOMIC DNA]</scope>
    <source>
        <strain evidence="2">CG1_02_32_51</strain>
    </source>
</reference>
<evidence type="ECO:0000256" key="1">
    <source>
        <dbReference type="SAM" id="Phobius"/>
    </source>
</evidence>
<dbReference type="Proteomes" id="UP000181941">
    <property type="component" value="Unassembled WGS sequence"/>
</dbReference>
<proteinExistence type="predicted"/>
<protein>
    <recommendedName>
        <fullName evidence="4">Baseplate protein J-like domain-containing protein</fullName>
    </recommendedName>
</protein>
<feature type="transmembrane region" description="Helical" evidence="1">
    <location>
        <begin position="21"/>
        <end position="40"/>
    </location>
</feature>
<dbReference type="AlphaFoldDB" id="A0A1J4U8D9"/>
<comment type="caution">
    <text evidence="2">The sequence shown here is derived from an EMBL/GenBank/DDBJ whole genome shotgun (WGS) entry which is preliminary data.</text>
</comment>
<keyword evidence="1" id="KW-0812">Transmembrane</keyword>
<keyword evidence="1" id="KW-0472">Membrane</keyword>
<dbReference type="STRING" id="1805238.AUJ23_02950"/>